<gene>
    <name evidence="1" type="ORF">QJS04_geneDACA009308</name>
</gene>
<sequence>MPEEARDRRRSETVSLSLAHYLMQNGWRTRSKSDEPERVHLRFPNIYRKTG</sequence>
<reference evidence="1" key="1">
    <citation type="journal article" date="2023" name="Nat. Commun.">
        <title>Diploid and tetraploid genomes of Acorus and the evolution of monocots.</title>
        <authorList>
            <person name="Ma L."/>
            <person name="Liu K.W."/>
            <person name="Li Z."/>
            <person name="Hsiao Y.Y."/>
            <person name="Qi Y."/>
            <person name="Fu T."/>
            <person name="Tang G.D."/>
            <person name="Zhang D."/>
            <person name="Sun W.H."/>
            <person name="Liu D.K."/>
            <person name="Li Y."/>
            <person name="Chen G.Z."/>
            <person name="Liu X.D."/>
            <person name="Liao X.Y."/>
            <person name="Jiang Y.T."/>
            <person name="Yu X."/>
            <person name="Hao Y."/>
            <person name="Huang J."/>
            <person name="Zhao X.W."/>
            <person name="Ke S."/>
            <person name="Chen Y.Y."/>
            <person name="Wu W.L."/>
            <person name="Hsu J.L."/>
            <person name="Lin Y.F."/>
            <person name="Huang M.D."/>
            <person name="Li C.Y."/>
            <person name="Huang L."/>
            <person name="Wang Z.W."/>
            <person name="Zhao X."/>
            <person name="Zhong W.Y."/>
            <person name="Peng D.H."/>
            <person name="Ahmad S."/>
            <person name="Lan S."/>
            <person name="Zhang J.S."/>
            <person name="Tsai W.C."/>
            <person name="Van de Peer Y."/>
            <person name="Liu Z.J."/>
        </authorList>
    </citation>
    <scope>NUCLEOTIDE SEQUENCE</scope>
    <source>
        <strain evidence="1">SCP</strain>
    </source>
</reference>
<accession>A0AAV9AG57</accession>
<comment type="caution">
    <text evidence="1">The sequence shown here is derived from an EMBL/GenBank/DDBJ whole genome shotgun (WGS) entry which is preliminary data.</text>
</comment>
<name>A0AAV9AG57_ACOGR</name>
<keyword evidence="2" id="KW-1185">Reference proteome</keyword>
<proteinExistence type="predicted"/>
<dbReference type="AlphaFoldDB" id="A0AAV9AG57"/>
<evidence type="ECO:0000313" key="1">
    <source>
        <dbReference type="EMBL" id="KAK1263081.1"/>
    </source>
</evidence>
<dbReference type="Proteomes" id="UP001179952">
    <property type="component" value="Unassembled WGS sequence"/>
</dbReference>
<protein>
    <submittedName>
        <fullName evidence="1">Uncharacterized protein</fullName>
    </submittedName>
</protein>
<organism evidence="1 2">
    <name type="scientific">Acorus gramineus</name>
    <name type="common">Dwarf sweet flag</name>
    <dbReference type="NCBI Taxonomy" id="55184"/>
    <lineage>
        <taxon>Eukaryota</taxon>
        <taxon>Viridiplantae</taxon>
        <taxon>Streptophyta</taxon>
        <taxon>Embryophyta</taxon>
        <taxon>Tracheophyta</taxon>
        <taxon>Spermatophyta</taxon>
        <taxon>Magnoliopsida</taxon>
        <taxon>Liliopsida</taxon>
        <taxon>Acoraceae</taxon>
        <taxon>Acorus</taxon>
    </lineage>
</organism>
<evidence type="ECO:0000313" key="2">
    <source>
        <dbReference type="Proteomes" id="UP001179952"/>
    </source>
</evidence>
<dbReference type="EMBL" id="JAUJYN010000009">
    <property type="protein sequence ID" value="KAK1263081.1"/>
    <property type="molecule type" value="Genomic_DNA"/>
</dbReference>
<reference evidence="1" key="2">
    <citation type="submission" date="2023-06" db="EMBL/GenBank/DDBJ databases">
        <authorList>
            <person name="Ma L."/>
            <person name="Liu K.-W."/>
            <person name="Li Z."/>
            <person name="Hsiao Y.-Y."/>
            <person name="Qi Y."/>
            <person name="Fu T."/>
            <person name="Tang G."/>
            <person name="Zhang D."/>
            <person name="Sun W.-H."/>
            <person name="Liu D.-K."/>
            <person name="Li Y."/>
            <person name="Chen G.-Z."/>
            <person name="Liu X.-D."/>
            <person name="Liao X.-Y."/>
            <person name="Jiang Y.-T."/>
            <person name="Yu X."/>
            <person name="Hao Y."/>
            <person name="Huang J."/>
            <person name="Zhao X.-W."/>
            <person name="Ke S."/>
            <person name="Chen Y.-Y."/>
            <person name="Wu W.-L."/>
            <person name="Hsu J.-L."/>
            <person name="Lin Y.-F."/>
            <person name="Huang M.-D."/>
            <person name="Li C.-Y."/>
            <person name="Huang L."/>
            <person name="Wang Z.-W."/>
            <person name="Zhao X."/>
            <person name="Zhong W.-Y."/>
            <person name="Peng D.-H."/>
            <person name="Ahmad S."/>
            <person name="Lan S."/>
            <person name="Zhang J.-S."/>
            <person name="Tsai W.-C."/>
            <person name="Van De Peer Y."/>
            <person name="Liu Z.-J."/>
        </authorList>
    </citation>
    <scope>NUCLEOTIDE SEQUENCE</scope>
    <source>
        <strain evidence="1">SCP</strain>
        <tissue evidence="1">Leaves</tissue>
    </source>
</reference>